<feature type="transmembrane region" description="Helical" evidence="1">
    <location>
        <begin position="99"/>
        <end position="117"/>
    </location>
</feature>
<dbReference type="HOGENOM" id="CLU_059158_0_0_9"/>
<feature type="transmembrane region" description="Helical" evidence="1">
    <location>
        <begin position="154"/>
        <end position="174"/>
    </location>
</feature>
<dbReference type="InterPro" id="IPR005081">
    <property type="entry name" value="SpoIIGA"/>
</dbReference>
<keyword evidence="1" id="KW-0812">Transmembrane</keyword>
<feature type="transmembrane region" description="Helical" evidence="1">
    <location>
        <begin position="186"/>
        <end position="208"/>
    </location>
</feature>
<organism evidence="2 3">
    <name type="scientific">Anoxybacillus flavithermus (strain DSM 21510 / WK1)</name>
    <dbReference type="NCBI Taxonomy" id="491915"/>
    <lineage>
        <taxon>Bacteria</taxon>
        <taxon>Bacillati</taxon>
        <taxon>Bacillota</taxon>
        <taxon>Bacilli</taxon>
        <taxon>Bacillales</taxon>
        <taxon>Anoxybacillaceae</taxon>
        <taxon>Anoxybacillus</taxon>
    </lineage>
</organism>
<accession>B7GFE6</accession>
<protein>
    <submittedName>
        <fullName evidence="2">Stage II sporulation protein G (Protease)</fullName>
    </submittedName>
</protein>
<keyword evidence="2" id="KW-0645">Protease</keyword>
<dbReference type="GO" id="GO:0004190">
    <property type="term" value="F:aspartic-type endopeptidase activity"/>
    <property type="evidence" value="ECO:0007669"/>
    <property type="project" value="InterPro"/>
</dbReference>
<evidence type="ECO:0000313" key="2">
    <source>
        <dbReference type="EMBL" id="ACJ34183.1"/>
    </source>
</evidence>
<dbReference type="STRING" id="491915.Aflv_1822"/>
<feature type="transmembrane region" description="Helical" evidence="1">
    <location>
        <begin position="123"/>
        <end position="142"/>
    </location>
</feature>
<dbReference type="Proteomes" id="UP000000742">
    <property type="component" value="Chromosome"/>
</dbReference>
<dbReference type="EMBL" id="CP000922">
    <property type="protein sequence ID" value="ACJ34183.1"/>
    <property type="molecule type" value="Genomic_DNA"/>
</dbReference>
<name>B7GFE6_ANOFW</name>
<evidence type="ECO:0000256" key="1">
    <source>
        <dbReference type="SAM" id="Phobius"/>
    </source>
</evidence>
<feature type="transmembrane region" description="Helical" evidence="1">
    <location>
        <begin position="73"/>
        <end position="92"/>
    </location>
</feature>
<dbReference type="MEROPS" id="A36.001"/>
<dbReference type="NCBIfam" id="TIGR02854">
    <property type="entry name" value="spore_II_GA"/>
    <property type="match status" value="1"/>
</dbReference>
<dbReference type="AlphaFoldDB" id="B7GFE6"/>
<keyword evidence="1" id="KW-1133">Transmembrane helix</keyword>
<dbReference type="KEGG" id="afl:Aflv_1822"/>
<dbReference type="GO" id="GO:0030436">
    <property type="term" value="P:asexual sporulation"/>
    <property type="evidence" value="ECO:0007669"/>
    <property type="project" value="InterPro"/>
</dbReference>
<gene>
    <name evidence="2" type="primary">spoIIGA</name>
    <name evidence="2" type="ordered locus">Aflv_1822</name>
</gene>
<dbReference type="Pfam" id="PF03419">
    <property type="entry name" value="Peptidase_U4"/>
    <property type="match status" value="1"/>
</dbReference>
<sequence length="362" mass="42004">MRIHSTSLPFYAIATVAVKKKRSLRVGVFLFPSPYDKISKEMTSSFDTLFYWKCYILVSRRCKEGMLLIYADLVWLLNFCFDAMLLWLAAIMLKRRIRLWRLMLAALFGSLLVLLIFTPFAYIMSHIATKLVVSFFIVWICFGFHRFRFFLENVLAFYFATFMMGGGMIAFHFLLQSEMTVYSSGWLSHSTSISWLFIVIVFPILWILSKVQMGTIREKKLRFEHVIDVRVTCFGQTVCLKGLVDSGNQLRDPFTNIPVMIVELQPFAHIFPQAVLQMIQKRTYTDDIPNEWVDRIRFVPYRAVGVEQQLLVAMKPDDVQWSDGNEWTCVKKALVGFYPSSLSADGEYNCIVHPHMVMSQAS</sequence>
<proteinExistence type="predicted"/>
<evidence type="ECO:0000313" key="3">
    <source>
        <dbReference type="Proteomes" id="UP000000742"/>
    </source>
</evidence>
<reference evidence="2 3" key="1">
    <citation type="journal article" date="2008" name="Genome Biol.">
        <title>Encapsulated in silica: genome, proteome and physiology of the thermophilic bacterium Anoxybacillus flavithermus WK1.</title>
        <authorList>
            <person name="Saw J.H."/>
            <person name="Mountain B.W."/>
            <person name="Feng L."/>
            <person name="Omelchenko M.V."/>
            <person name="Hou S."/>
            <person name="Saito J.A."/>
            <person name="Stott M.B."/>
            <person name="Li D."/>
            <person name="Zhao G."/>
            <person name="Wu J."/>
            <person name="Galperin M.Y."/>
            <person name="Koonin E.V."/>
            <person name="Makarova K.S."/>
            <person name="Wolf Y.I."/>
            <person name="Rigden D.J."/>
            <person name="Dunfield P.F."/>
            <person name="Wang L."/>
            <person name="Alam M."/>
        </authorList>
    </citation>
    <scope>NUCLEOTIDE SEQUENCE [LARGE SCALE GENOMIC DNA]</scope>
    <source>
        <strain evidence="3">DSM 21510 / WK1</strain>
    </source>
</reference>
<keyword evidence="1" id="KW-0472">Membrane</keyword>
<dbReference type="eggNOG" id="ENOG50301AF">
    <property type="taxonomic scope" value="Bacteria"/>
</dbReference>
<dbReference type="GO" id="GO:0006508">
    <property type="term" value="P:proteolysis"/>
    <property type="evidence" value="ECO:0007669"/>
    <property type="project" value="UniProtKB-KW"/>
</dbReference>
<keyword evidence="2" id="KW-0378">Hydrolase</keyword>